<dbReference type="AlphaFoldDB" id="A0A165IC55"/>
<organism evidence="2 3">
    <name type="scientific">Exidia glandulosa HHB12029</name>
    <dbReference type="NCBI Taxonomy" id="1314781"/>
    <lineage>
        <taxon>Eukaryota</taxon>
        <taxon>Fungi</taxon>
        <taxon>Dikarya</taxon>
        <taxon>Basidiomycota</taxon>
        <taxon>Agaricomycotina</taxon>
        <taxon>Agaricomycetes</taxon>
        <taxon>Auriculariales</taxon>
        <taxon>Exidiaceae</taxon>
        <taxon>Exidia</taxon>
    </lineage>
</organism>
<feature type="compositionally biased region" description="Low complexity" evidence="1">
    <location>
        <begin position="50"/>
        <end position="67"/>
    </location>
</feature>
<evidence type="ECO:0000313" key="3">
    <source>
        <dbReference type="Proteomes" id="UP000077266"/>
    </source>
</evidence>
<name>A0A165IC55_EXIGL</name>
<feature type="region of interest" description="Disordered" evidence="1">
    <location>
        <begin position="41"/>
        <end position="67"/>
    </location>
</feature>
<evidence type="ECO:0000313" key="2">
    <source>
        <dbReference type="EMBL" id="KZV93196.1"/>
    </source>
</evidence>
<proteinExistence type="predicted"/>
<evidence type="ECO:0000256" key="1">
    <source>
        <dbReference type="SAM" id="MobiDB-lite"/>
    </source>
</evidence>
<dbReference type="EMBL" id="KV425994">
    <property type="protein sequence ID" value="KZV93196.1"/>
    <property type="molecule type" value="Genomic_DNA"/>
</dbReference>
<dbReference type="Proteomes" id="UP000077266">
    <property type="component" value="Unassembled WGS sequence"/>
</dbReference>
<reference evidence="2 3" key="1">
    <citation type="journal article" date="2016" name="Mol. Biol. Evol.">
        <title>Comparative Genomics of Early-Diverging Mushroom-Forming Fungi Provides Insights into the Origins of Lignocellulose Decay Capabilities.</title>
        <authorList>
            <person name="Nagy L.G."/>
            <person name="Riley R."/>
            <person name="Tritt A."/>
            <person name="Adam C."/>
            <person name="Daum C."/>
            <person name="Floudas D."/>
            <person name="Sun H."/>
            <person name="Yadav J.S."/>
            <person name="Pangilinan J."/>
            <person name="Larsson K.H."/>
            <person name="Matsuura K."/>
            <person name="Barry K."/>
            <person name="Labutti K."/>
            <person name="Kuo R."/>
            <person name="Ohm R.A."/>
            <person name="Bhattacharya S.S."/>
            <person name="Shirouzu T."/>
            <person name="Yoshinaga Y."/>
            <person name="Martin F.M."/>
            <person name="Grigoriev I.V."/>
            <person name="Hibbett D.S."/>
        </authorList>
    </citation>
    <scope>NUCLEOTIDE SEQUENCE [LARGE SCALE GENOMIC DNA]</scope>
    <source>
        <strain evidence="2 3">HHB12029</strain>
    </source>
</reference>
<feature type="region of interest" description="Disordered" evidence="1">
    <location>
        <begin position="1"/>
        <end position="25"/>
    </location>
</feature>
<accession>A0A165IC55</accession>
<gene>
    <name evidence="2" type="ORF">EXIGLDRAFT_53353</name>
</gene>
<protein>
    <submittedName>
        <fullName evidence="2">Uncharacterized protein</fullName>
    </submittedName>
</protein>
<dbReference type="InParanoid" id="A0A165IC55"/>
<keyword evidence="3" id="KW-1185">Reference proteome</keyword>
<sequence>MPHRMHASPFVRSDPPYPRSRSTTPIRRWRSKPRALRRLNSKRTPSLRIGATCPATSPTGAATSATSRLSSSAQNAYVNHALYQA</sequence>